<dbReference type="AlphaFoldDB" id="A0A844HJY4"/>
<comment type="caution">
    <text evidence="1">The sequence shown here is derived from an EMBL/GenBank/DDBJ whole genome shotgun (WGS) entry which is preliminary data.</text>
</comment>
<dbReference type="RefSeq" id="WP_155037941.1">
    <property type="nucleotide sequence ID" value="NZ_JBHGCD010000008.1"/>
</dbReference>
<protein>
    <submittedName>
        <fullName evidence="1">Phage tail assembly chaperone</fullName>
    </submittedName>
</protein>
<dbReference type="InterPro" id="IPR019056">
    <property type="entry name" value="Phage_TAC_6"/>
</dbReference>
<reference evidence="1 2" key="1">
    <citation type="submission" date="2019-11" db="EMBL/GenBank/DDBJ databases">
        <authorList>
            <person name="Dong K."/>
        </authorList>
    </citation>
    <scope>NUCLEOTIDE SEQUENCE [LARGE SCALE GENOMIC DNA]</scope>
    <source>
        <strain evidence="1 2">NBRC 112902</strain>
    </source>
</reference>
<gene>
    <name evidence="1" type="ORF">GL300_02280</name>
</gene>
<name>A0A844HJY4_9RHOB</name>
<dbReference type="OrthoDB" id="7582980at2"/>
<organism evidence="1 2">
    <name type="scientific">Paracoccus litorisediminis</name>
    <dbReference type="NCBI Taxonomy" id="2006130"/>
    <lineage>
        <taxon>Bacteria</taxon>
        <taxon>Pseudomonadati</taxon>
        <taxon>Pseudomonadota</taxon>
        <taxon>Alphaproteobacteria</taxon>
        <taxon>Rhodobacterales</taxon>
        <taxon>Paracoccaceae</taxon>
        <taxon>Paracoccus</taxon>
    </lineage>
</organism>
<sequence>MRGLDWPGLMKMGMGPERMGGLGLTPAMFWSLTPAELALMLGIEASVTAGMTRDRLAELAARYPDAPRPPGGNS</sequence>
<evidence type="ECO:0000313" key="1">
    <source>
        <dbReference type="EMBL" id="MTH58032.1"/>
    </source>
</evidence>
<keyword evidence="2" id="KW-1185">Reference proteome</keyword>
<dbReference type="EMBL" id="WMIG01000001">
    <property type="protein sequence ID" value="MTH58032.1"/>
    <property type="molecule type" value="Genomic_DNA"/>
</dbReference>
<evidence type="ECO:0000313" key="2">
    <source>
        <dbReference type="Proteomes" id="UP000449846"/>
    </source>
</evidence>
<accession>A0A844HJY4</accession>
<dbReference type="Pfam" id="PF09550">
    <property type="entry name" value="Phage_TAC_6"/>
    <property type="match status" value="1"/>
</dbReference>
<proteinExistence type="predicted"/>
<dbReference type="Proteomes" id="UP000449846">
    <property type="component" value="Unassembled WGS sequence"/>
</dbReference>